<name>A0AAD5H457_9CHLO</name>
<evidence type="ECO:0000256" key="3">
    <source>
        <dbReference type="SAM" id="MobiDB-lite"/>
    </source>
</evidence>
<evidence type="ECO:0000256" key="2">
    <source>
        <dbReference type="ARBA" id="ARBA00022490"/>
    </source>
</evidence>
<organism evidence="6 7">
    <name type="scientific">Chlorella ohadii</name>
    <dbReference type="NCBI Taxonomy" id="2649997"/>
    <lineage>
        <taxon>Eukaryota</taxon>
        <taxon>Viridiplantae</taxon>
        <taxon>Chlorophyta</taxon>
        <taxon>core chlorophytes</taxon>
        <taxon>Trebouxiophyceae</taxon>
        <taxon>Chlorellales</taxon>
        <taxon>Chlorellaceae</taxon>
        <taxon>Chlorella clade</taxon>
        <taxon>Chlorella</taxon>
    </lineage>
</organism>
<accession>A0AAD5H457</accession>
<feature type="domain" description="DNA2/NAM7 helicase helicase" evidence="4">
    <location>
        <begin position="675"/>
        <end position="772"/>
    </location>
</feature>
<keyword evidence="2" id="KW-0963">Cytoplasm</keyword>
<feature type="compositionally biased region" description="Low complexity" evidence="3">
    <location>
        <begin position="1010"/>
        <end position="1020"/>
    </location>
</feature>
<dbReference type="GO" id="GO:0004386">
    <property type="term" value="F:helicase activity"/>
    <property type="evidence" value="ECO:0007669"/>
    <property type="project" value="InterPro"/>
</dbReference>
<dbReference type="Pfam" id="PF13086">
    <property type="entry name" value="AAA_11"/>
    <property type="match status" value="2"/>
</dbReference>
<proteinExistence type="predicted"/>
<evidence type="ECO:0000256" key="1">
    <source>
        <dbReference type="ARBA" id="ARBA00004496"/>
    </source>
</evidence>
<dbReference type="Gene3D" id="3.40.50.300">
    <property type="entry name" value="P-loop containing nucleotide triphosphate hydrolases"/>
    <property type="match status" value="2"/>
</dbReference>
<reference evidence="6" key="1">
    <citation type="submission" date="2020-11" db="EMBL/GenBank/DDBJ databases">
        <title>Chlorella ohadii genome sequencing and assembly.</title>
        <authorList>
            <person name="Murik O."/>
            <person name="Treves H."/>
            <person name="Kedem I."/>
            <person name="Shotland Y."/>
            <person name="Kaplan A."/>
        </authorList>
    </citation>
    <scope>NUCLEOTIDE SEQUENCE</scope>
    <source>
        <strain evidence="6">1</strain>
    </source>
</reference>
<keyword evidence="7" id="KW-1185">Reference proteome</keyword>
<feature type="region of interest" description="Disordered" evidence="3">
    <location>
        <begin position="1226"/>
        <end position="1246"/>
    </location>
</feature>
<dbReference type="PANTHER" id="PTHR45418:SF5">
    <property type="entry name" value="BRCA2-INTERACTING PROTEIN-LIKE-RELATED"/>
    <property type="match status" value="1"/>
</dbReference>
<dbReference type="EMBL" id="JADXDR010000119">
    <property type="protein sequence ID" value="KAI7838702.1"/>
    <property type="molecule type" value="Genomic_DNA"/>
</dbReference>
<dbReference type="PANTHER" id="PTHR45418">
    <property type="entry name" value="CANCER/TESTIS ANTIGEN 55"/>
    <property type="match status" value="1"/>
</dbReference>
<feature type="region of interest" description="Disordered" evidence="3">
    <location>
        <begin position="957"/>
        <end position="1026"/>
    </location>
</feature>
<evidence type="ECO:0008006" key="8">
    <source>
        <dbReference type="Google" id="ProtNLM"/>
    </source>
</evidence>
<feature type="compositionally biased region" description="Low complexity" evidence="3">
    <location>
        <begin position="7"/>
        <end position="20"/>
    </location>
</feature>
<dbReference type="GO" id="GO:0005737">
    <property type="term" value="C:cytoplasm"/>
    <property type="evidence" value="ECO:0007669"/>
    <property type="project" value="UniProtKB-SubCell"/>
</dbReference>
<comment type="caution">
    <text evidence="6">The sequence shown here is derived from an EMBL/GenBank/DDBJ whole genome shotgun (WGS) entry which is preliminary data.</text>
</comment>
<dbReference type="InterPro" id="IPR041677">
    <property type="entry name" value="DNA2/NAM7_AAA_11"/>
</dbReference>
<protein>
    <recommendedName>
        <fullName evidence="8">RNA helicase</fullName>
    </recommendedName>
</protein>
<gene>
    <name evidence="6" type="ORF">COHA_007499</name>
</gene>
<dbReference type="Pfam" id="PF13087">
    <property type="entry name" value="AAA_12"/>
    <property type="match status" value="1"/>
</dbReference>
<evidence type="ECO:0000259" key="4">
    <source>
        <dbReference type="Pfam" id="PF13086"/>
    </source>
</evidence>
<sequence length="1319" mass="138775">MPLPVHPAGSSSSRQAAAQPRPDRPPVLGNAHVAQASQQAEQRLRDLFPKLPLWVLGYLMHRLVAHYAKVSDAELLSGGKQPANEPLQLTVDRATAACNSIAYLPAHQVAAVAAPTLETLRQQYLAGASAREMFALVARPLVARKGPKKPDPLCALLPSDPSELEADLAHLACHQAVRLAPSQQHTISLALSSADCAARRQEKGILQQLLLLVFAVAPHTRTAAALDSLAGVAMADCPVEWAAADGAGELAAAGSVTAAAAGDSAAATAAAVAAQAAPKVAAAAFRLFVVARRVTVALVDRPSELAFLMSADAKPFISERLRQLFSAAPSHWLHSASRSAHRLLLTGEHSPEAAGKLLLSHAHSQQGRALAGAYTLHGVPDSPAASRLQRLRRLLVLEEAALEQDVTRFDQFNVRLRLAVLDSRTATRCRLLSLAPSSAGGERQQPSSITYRGPAVALLQPGGIGPAGTITYALAVLDVPGMPEGRPALLLGDTVFIRTAHQPEREIAALVAATDGSTAFLLLPAEFWKEPDVAPLVPSLAAATAALPESTHFDGLVHVRFSFDRGATRRMQQAIEAVAQQQLKTESCWLPPEEWEAAEVSAADGRKGGAADGKAGAANGMASAADGTAGTCSMADGASSSISEAVLRRFRRLQPEADDVAAAAAGMQERGRQRLNGEQRTAVAAVVCGAGRAYPYALFGPPGTGKTVTLVECALQLLQAYPHARLLLCAPLNYSADLLCSALAAAGLGSADMLRLNDPRRPPFTVKEDVLSFSTYAEGTRMFAVHPELCHSRRVVVATCGAAGLLQEGPFESDPCRFTHVLIDEAGQALPPEALIPLALLAPAVPAVRPQAAMSDPGWGAVLCGDPRQLGPIVRSPVAAAHGLATSLLETCIAMHTAVAHEVLKAGRVPATSMLVRNYRSHRRLLDLPSKLFYQGSLVAAADPRSVLPPRWRELQAEEVEEETDGRPGSPGSSSEGSNREDGSAAEGADAPISAESEATSSEQPPEWADGVQGSSSGDQEGSGGGFDGPRLASLLFYGVRGQQQREGDAPSYFNALEASTVVELVVGLLGAEAGVRADDIGVMATYRKQVQKIRLLLRQRGLGAIRVGTVDDYQGQEERIIFISTVLSRPESLPPARPASVDGGPVGGDVHLGFWRNPKRFNVAVTRAKALLVVVGQPAVLLEDASWRELLRYCFSQGAYRGAGADAIHQRFHIDVGAAAGALPELPADGASGEGAEEQDEELPTLPPPTLPMCIICRLPTSTAGEGAEEQDEELQRAIGQLAELALLGAGRAAETYPETLEEMYAASLDEAPFRVLL</sequence>
<dbReference type="InterPro" id="IPR047187">
    <property type="entry name" value="SF1_C_Upf1"/>
</dbReference>
<feature type="domain" description="DNA2/NAM7 helicase helicase" evidence="4">
    <location>
        <begin position="788"/>
        <end position="876"/>
    </location>
</feature>
<feature type="compositionally biased region" description="Low complexity" evidence="3">
    <location>
        <begin position="967"/>
        <end position="977"/>
    </location>
</feature>
<dbReference type="InterPro" id="IPR027417">
    <property type="entry name" value="P-loop_NTPase"/>
</dbReference>
<evidence type="ECO:0000313" key="6">
    <source>
        <dbReference type="EMBL" id="KAI7838702.1"/>
    </source>
</evidence>
<feature type="domain" description="DNA2/NAM7 helicase-like C-terminal" evidence="5">
    <location>
        <begin position="1032"/>
        <end position="1178"/>
    </location>
</feature>
<comment type="subcellular location">
    <subcellularLocation>
        <location evidence="1">Cytoplasm</location>
    </subcellularLocation>
</comment>
<feature type="region of interest" description="Disordered" evidence="3">
    <location>
        <begin position="1"/>
        <end position="27"/>
    </location>
</feature>
<evidence type="ECO:0000259" key="5">
    <source>
        <dbReference type="Pfam" id="PF13087"/>
    </source>
</evidence>
<dbReference type="SUPFAM" id="SSF52540">
    <property type="entry name" value="P-loop containing nucleoside triphosphate hydrolases"/>
    <property type="match status" value="1"/>
</dbReference>
<evidence type="ECO:0000313" key="7">
    <source>
        <dbReference type="Proteomes" id="UP001205105"/>
    </source>
</evidence>
<dbReference type="CDD" id="cd18808">
    <property type="entry name" value="SF1_C_Upf1"/>
    <property type="match status" value="1"/>
</dbReference>
<dbReference type="InterPro" id="IPR041679">
    <property type="entry name" value="DNA2/NAM7-like_C"/>
</dbReference>
<dbReference type="Proteomes" id="UP001205105">
    <property type="component" value="Unassembled WGS sequence"/>
</dbReference>